<proteinExistence type="predicted"/>
<sequence length="193" mass="21106">PSRPPCTPPSQEAEADAILSGLARGCQQLFSDKHATWACHAGSDRPGSTLTTWTPAISMRWESSRNKHQAAEYTMSAWFRKKKGLKGSCSCGKLTNGGGRGASARLRPQKVKSELDQGKKIGATGYGRPLSTLLGRVGIWQGHRSMHLGAFLLTTLPFFAKRKKDGMHASHPHPTSPKWPHYCSRTLLHLPNP</sequence>
<dbReference type="EMBL" id="AMZH03028278">
    <property type="protein sequence ID" value="RRT33781.1"/>
    <property type="molecule type" value="Genomic_DNA"/>
</dbReference>
<feature type="non-terminal residue" evidence="1">
    <location>
        <position position="1"/>
    </location>
</feature>
<name>A0A426X2T2_ENSVE</name>
<dbReference type="Proteomes" id="UP000287651">
    <property type="component" value="Unassembled WGS sequence"/>
</dbReference>
<dbReference type="AlphaFoldDB" id="A0A426X2T2"/>
<accession>A0A426X2T2</accession>
<comment type="caution">
    <text evidence="1">The sequence shown here is derived from an EMBL/GenBank/DDBJ whole genome shotgun (WGS) entry which is preliminary data.</text>
</comment>
<evidence type="ECO:0000313" key="1">
    <source>
        <dbReference type="EMBL" id="RRT33781.1"/>
    </source>
</evidence>
<protein>
    <submittedName>
        <fullName evidence="1">Uncharacterized protein</fullName>
    </submittedName>
</protein>
<organism evidence="1 2">
    <name type="scientific">Ensete ventricosum</name>
    <name type="common">Abyssinian banana</name>
    <name type="synonym">Musa ensete</name>
    <dbReference type="NCBI Taxonomy" id="4639"/>
    <lineage>
        <taxon>Eukaryota</taxon>
        <taxon>Viridiplantae</taxon>
        <taxon>Streptophyta</taxon>
        <taxon>Embryophyta</taxon>
        <taxon>Tracheophyta</taxon>
        <taxon>Spermatophyta</taxon>
        <taxon>Magnoliopsida</taxon>
        <taxon>Liliopsida</taxon>
        <taxon>Zingiberales</taxon>
        <taxon>Musaceae</taxon>
        <taxon>Ensete</taxon>
    </lineage>
</organism>
<evidence type="ECO:0000313" key="2">
    <source>
        <dbReference type="Proteomes" id="UP000287651"/>
    </source>
</evidence>
<gene>
    <name evidence="1" type="ORF">B296_00054847</name>
</gene>
<reference evidence="1 2" key="1">
    <citation type="journal article" date="2014" name="Agronomy (Basel)">
        <title>A Draft Genome Sequence for Ensete ventricosum, the Drought-Tolerant Tree Against Hunger.</title>
        <authorList>
            <person name="Harrison J."/>
            <person name="Moore K.A."/>
            <person name="Paszkiewicz K."/>
            <person name="Jones T."/>
            <person name="Grant M."/>
            <person name="Ambacheew D."/>
            <person name="Muzemil S."/>
            <person name="Studholme D.J."/>
        </authorList>
    </citation>
    <scope>NUCLEOTIDE SEQUENCE [LARGE SCALE GENOMIC DNA]</scope>
</reference>